<dbReference type="NCBIfam" id="TIGR03570">
    <property type="entry name" value="NeuD_NnaD"/>
    <property type="match status" value="1"/>
</dbReference>
<protein>
    <submittedName>
        <fullName evidence="5">Acetyltransferase</fullName>
    </submittedName>
</protein>
<gene>
    <name evidence="5" type="ORF">E3T47_06415</name>
</gene>
<dbReference type="InterPro" id="IPR011004">
    <property type="entry name" value="Trimer_LpxA-like_sf"/>
</dbReference>
<feature type="binding site" evidence="3">
    <location>
        <position position="68"/>
    </location>
    <ligand>
        <name>substrate</name>
    </ligand>
</feature>
<comment type="caution">
    <text evidence="5">The sequence shown here is derived from an EMBL/GenBank/DDBJ whole genome shotgun (WGS) entry which is preliminary data.</text>
</comment>
<dbReference type="Gene3D" id="3.40.50.20">
    <property type="match status" value="1"/>
</dbReference>
<evidence type="ECO:0000259" key="4">
    <source>
        <dbReference type="Pfam" id="PF17836"/>
    </source>
</evidence>
<name>A0A4R9ANZ5_9MICO</name>
<dbReference type="PANTHER" id="PTHR43300">
    <property type="entry name" value="ACETYLTRANSFERASE"/>
    <property type="match status" value="1"/>
</dbReference>
<reference evidence="5 6" key="1">
    <citation type="submission" date="2019-03" db="EMBL/GenBank/DDBJ databases">
        <title>Genomics of glacier-inhabiting Cryobacterium strains.</title>
        <authorList>
            <person name="Liu Q."/>
            <person name="Xin Y.-H."/>
        </authorList>
    </citation>
    <scope>NUCLEOTIDE SEQUENCE [LARGE SCALE GENOMIC DNA]</scope>
    <source>
        <strain evidence="5 6">Sr36</strain>
    </source>
</reference>
<dbReference type="AlphaFoldDB" id="A0A4R9ANZ5"/>
<accession>A0A4R9ANZ5</accession>
<dbReference type="SUPFAM" id="SSF51161">
    <property type="entry name" value="Trimeric LpxA-like enzymes"/>
    <property type="match status" value="1"/>
</dbReference>
<dbReference type="EMBL" id="SOHK01000009">
    <property type="protein sequence ID" value="TFD66800.1"/>
    <property type="molecule type" value="Genomic_DNA"/>
</dbReference>
<keyword evidence="2" id="KW-0677">Repeat</keyword>
<dbReference type="InterPro" id="IPR050179">
    <property type="entry name" value="Trans_hexapeptide_repeat"/>
</dbReference>
<sequence>MPELLLIGASGLAHEVLSVLHENGDPRSVFVVDDQAALTGTSLAGALVVGGLAQVAHHPTAQLLVCVGNGAARSDLVERLTGLGITPDRYTTVIHPRATVPASCRVGVGSILLAGVALTADVLVGDHVVVMPNVTLTHGNRVESFATLCAGVAVGGDVHIGVGAYIGMNASIRERIRIGAAAVIGMGAAVLADVPFQETWIGVPAQPMLATARLARSGAGVRGQRG</sequence>
<dbReference type="CDD" id="cd03360">
    <property type="entry name" value="LbH_AT_putative"/>
    <property type="match status" value="1"/>
</dbReference>
<evidence type="ECO:0000256" key="3">
    <source>
        <dbReference type="PIRSR" id="PIRSR620019-2"/>
    </source>
</evidence>
<evidence type="ECO:0000256" key="1">
    <source>
        <dbReference type="ARBA" id="ARBA00022679"/>
    </source>
</evidence>
<dbReference type="PROSITE" id="PS00101">
    <property type="entry name" value="HEXAPEP_TRANSFERASES"/>
    <property type="match status" value="1"/>
</dbReference>
<dbReference type="RefSeq" id="WP_134555318.1">
    <property type="nucleotide sequence ID" value="NZ_SOHK01000009.1"/>
</dbReference>
<dbReference type="InterPro" id="IPR020019">
    <property type="entry name" value="AcTrfase_PglD-like"/>
</dbReference>
<dbReference type="GO" id="GO:0016740">
    <property type="term" value="F:transferase activity"/>
    <property type="evidence" value="ECO:0007669"/>
    <property type="project" value="UniProtKB-KW"/>
</dbReference>
<dbReference type="OrthoDB" id="3697257at2"/>
<keyword evidence="1 5" id="KW-0808">Transferase</keyword>
<dbReference type="PANTHER" id="PTHR43300:SF7">
    <property type="entry name" value="UDP-N-ACETYLBACILLOSAMINE N-ACETYLTRANSFERASE"/>
    <property type="match status" value="1"/>
</dbReference>
<dbReference type="Gene3D" id="2.160.10.10">
    <property type="entry name" value="Hexapeptide repeat proteins"/>
    <property type="match status" value="1"/>
</dbReference>
<dbReference type="InterPro" id="IPR041561">
    <property type="entry name" value="PglD_N"/>
</dbReference>
<evidence type="ECO:0000256" key="2">
    <source>
        <dbReference type="ARBA" id="ARBA00022737"/>
    </source>
</evidence>
<dbReference type="InterPro" id="IPR018357">
    <property type="entry name" value="Hexapep_transf_CS"/>
</dbReference>
<dbReference type="Pfam" id="PF17836">
    <property type="entry name" value="PglD_N"/>
    <property type="match status" value="1"/>
</dbReference>
<keyword evidence="6" id="KW-1185">Reference proteome</keyword>
<proteinExistence type="predicted"/>
<evidence type="ECO:0000313" key="5">
    <source>
        <dbReference type="EMBL" id="TFD66800.1"/>
    </source>
</evidence>
<dbReference type="Proteomes" id="UP000298154">
    <property type="component" value="Unassembled WGS sequence"/>
</dbReference>
<organism evidence="5 6">
    <name type="scientific">Cryobacterium ruanii</name>
    <dbReference type="NCBI Taxonomy" id="1259197"/>
    <lineage>
        <taxon>Bacteria</taxon>
        <taxon>Bacillati</taxon>
        <taxon>Actinomycetota</taxon>
        <taxon>Actinomycetes</taxon>
        <taxon>Micrococcales</taxon>
        <taxon>Microbacteriaceae</taxon>
        <taxon>Cryobacterium</taxon>
    </lineage>
</organism>
<feature type="domain" description="PglD N-terminal" evidence="4">
    <location>
        <begin position="4"/>
        <end position="80"/>
    </location>
</feature>
<evidence type="ECO:0000313" key="6">
    <source>
        <dbReference type="Proteomes" id="UP000298154"/>
    </source>
</evidence>